<organism evidence="2">
    <name type="scientific">Sesamum calycinum</name>
    <dbReference type="NCBI Taxonomy" id="2727403"/>
    <lineage>
        <taxon>Eukaryota</taxon>
        <taxon>Viridiplantae</taxon>
        <taxon>Streptophyta</taxon>
        <taxon>Embryophyta</taxon>
        <taxon>Tracheophyta</taxon>
        <taxon>Spermatophyta</taxon>
        <taxon>Magnoliopsida</taxon>
        <taxon>eudicotyledons</taxon>
        <taxon>Gunneridae</taxon>
        <taxon>Pentapetalae</taxon>
        <taxon>asterids</taxon>
        <taxon>lamiids</taxon>
        <taxon>Lamiales</taxon>
        <taxon>Pedaliaceae</taxon>
        <taxon>Sesamum</taxon>
    </lineage>
</organism>
<dbReference type="AlphaFoldDB" id="A0AAW2NS86"/>
<comment type="caution">
    <text evidence="2">The sequence shown here is derived from an EMBL/GenBank/DDBJ whole genome shotgun (WGS) entry which is preliminary data.</text>
</comment>
<gene>
    <name evidence="2" type="ORF">Scaly_1654700</name>
</gene>
<dbReference type="Pfam" id="PF13960">
    <property type="entry name" value="DUF4218"/>
    <property type="match status" value="1"/>
</dbReference>
<protein>
    <recommendedName>
        <fullName evidence="1">DUF4218 domain-containing protein</fullName>
    </recommendedName>
</protein>
<dbReference type="PANTHER" id="PTHR48258:SF4">
    <property type="entry name" value="DUF4216 DOMAIN-CONTAINING PROTEIN"/>
    <property type="match status" value="1"/>
</dbReference>
<reference evidence="2" key="1">
    <citation type="submission" date="2020-06" db="EMBL/GenBank/DDBJ databases">
        <authorList>
            <person name="Li T."/>
            <person name="Hu X."/>
            <person name="Zhang T."/>
            <person name="Song X."/>
            <person name="Zhang H."/>
            <person name="Dai N."/>
            <person name="Sheng W."/>
            <person name="Hou X."/>
            <person name="Wei L."/>
        </authorList>
    </citation>
    <scope>NUCLEOTIDE SEQUENCE</scope>
    <source>
        <strain evidence="2">KEN8</strain>
        <tissue evidence="2">Leaf</tissue>
    </source>
</reference>
<dbReference type="EMBL" id="JACGWM010000010">
    <property type="protein sequence ID" value="KAL0346387.1"/>
    <property type="molecule type" value="Genomic_DNA"/>
</dbReference>
<accession>A0AAW2NS86</accession>
<evidence type="ECO:0000313" key="2">
    <source>
        <dbReference type="EMBL" id="KAL0346387.1"/>
    </source>
</evidence>
<feature type="domain" description="DUF4218" evidence="1">
    <location>
        <begin position="353"/>
        <end position="466"/>
    </location>
</feature>
<name>A0AAW2NS86_9LAMI</name>
<dbReference type="InterPro" id="IPR025452">
    <property type="entry name" value="DUF4218"/>
</dbReference>
<reference evidence="2" key="2">
    <citation type="journal article" date="2024" name="Plant">
        <title>Genomic evolution and insights into agronomic trait innovations of Sesamum species.</title>
        <authorList>
            <person name="Miao H."/>
            <person name="Wang L."/>
            <person name="Qu L."/>
            <person name="Liu H."/>
            <person name="Sun Y."/>
            <person name="Le M."/>
            <person name="Wang Q."/>
            <person name="Wei S."/>
            <person name="Zheng Y."/>
            <person name="Lin W."/>
            <person name="Duan Y."/>
            <person name="Cao H."/>
            <person name="Xiong S."/>
            <person name="Wang X."/>
            <person name="Wei L."/>
            <person name="Li C."/>
            <person name="Ma Q."/>
            <person name="Ju M."/>
            <person name="Zhao R."/>
            <person name="Li G."/>
            <person name="Mu C."/>
            <person name="Tian Q."/>
            <person name="Mei H."/>
            <person name="Zhang T."/>
            <person name="Gao T."/>
            <person name="Zhang H."/>
        </authorList>
    </citation>
    <scope>NUCLEOTIDE SEQUENCE</scope>
    <source>
        <strain evidence="2">KEN8</strain>
    </source>
</reference>
<evidence type="ECO:0000259" key="1">
    <source>
        <dbReference type="Pfam" id="PF13960"/>
    </source>
</evidence>
<sequence>MAEIVFPKRHEVIFDICMKGFMEGYYNYTAGLDLKCVAGHSVASASGVGTSIGLLGQRHVFRWRKSKSSLWSEYLHGRYCRNLHPTIVPYNRNHSPVWHRLCRIRDVAEPFLFWTKGEGSVSFWHDNWLGEKPLAQLLHRDTYTMEPVSYYWHEGDWNVPGLFGLSPCLLQRPFAKFLLHQRNAAKYRGVLFSTDDIILEVQRHLYTLYAARTMMSTQWKGDLRRAAVMGFIFRQIVPRPPSILLVADIQHVFREANGAADHLVKEAASLQLTRVLYHNDITGVLRGILCLDRRGAPHLRWGSVDIVNLRLHGMKSHDCHVFMQKLIPIAFRELLPEFVWSALTEVSILFQVLCSTTLDVKKVQELEENVTIIMCNLEKIFPPAFFDLMEHLIIHLPYEACVGGLVQYRWMYTFERSLRDLKKKVKNKAHVEASICEAYIVQEIRWLTSHYFESHVTCKRHNPGRNDELTQNNDRVARNIFNHQGRISGVSTKRYALGQERNVMETYVLCNSEVVVPYYQWIPNCRTLRMIFSKVFIVVLTNL</sequence>
<proteinExistence type="predicted"/>
<dbReference type="PANTHER" id="PTHR48258">
    <property type="entry name" value="DUF4218 DOMAIN-CONTAINING PROTEIN-RELATED"/>
    <property type="match status" value="1"/>
</dbReference>